<accession>A0A8H6H6M1</accession>
<feature type="region of interest" description="Disordered" evidence="1">
    <location>
        <begin position="1"/>
        <end position="29"/>
    </location>
</feature>
<proteinExistence type="predicted"/>
<gene>
    <name evidence="2" type="ORF">DFP72DRAFT_863878</name>
</gene>
<protein>
    <submittedName>
        <fullName evidence="2">Uncharacterized protein</fullName>
    </submittedName>
</protein>
<organism evidence="2 3">
    <name type="scientific">Ephemerocybe angulata</name>
    <dbReference type="NCBI Taxonomy" id="980116"/>
    <lineage>
        <taxon>Eukaryota</taxon>
        <taxon>Fungi</taxon>
        <taxon>Dikarya</taxon>
        <taxon>Basidiomycota</taxon>
        <taxon>Agaricomycotina</taxon>
        <taxon>Agaricomycetes</taxon>
        <taxon>Agaricomycetidae</taxon>
        <taxon>Agaricales</taxon>
        <taxon>Agaricineae</taxon>
        <taxon>Psathyrellaceae</taxon>
        <taxon>Ephemerocybe</taxon>
    </lineage>
</organism>
<feature type="compositionally biased region" description="Low complexity" evidence="1">
    <location>
        <begin position="253"/>
        <end position="269"/>
    </location>
</feature>
<keyword evidence="3" id="KW-1185">Reference proteome</keyword>
<dbReference type="AlphaFoldDB" id="A0A8H6H6M1"/>
<evidence type="ECO:0000313" key="3">
    <source>
        <dbReference type="Proteomes" id="UP000521943"/>
    </source>
</evidence>
<feature type="region of interest" description="Disordered" evidence="1">
    <location>
        <begin position="247"/>
        <end position="276"/>
    </location>
</feature>
<dbReference type="Proteomes" id="UP000521943">
    <property type="component" value="Unassembled WGS sequence"/>
</dbReference>
<name>A0A8H6H6M1_9AGAR</name>
<evidence type="ECO:0000256" key="1">
    <source>
        <dbReference type="SAM" id="MobiDB-lite"/>
    </source>
</evidence>
<reference evidence="2 3" key="1">
    <citation type="submission" date="2020-07" db="EMBL/GenBank/DDBJ databases">
        <title>Comparative genomics of pyrophilous fungi reveals a link between fire events and developmental genes.</title>
        <authorList>
            <consortium name="DOE Joint Genome Institute"/>
            <person name="Steindorff A.S."/>
            <person name="Carver A."/>
            <person name="Calhoun S."/>
            <person name="Stillman K."/>
            <person name="Liu H."/>
            <person name="Lipzen A."/>
            <person name="Pangilinan J."/>
            <person name="Labutti K."/>
            <person name="Bruns T.D."/>
            <person name="Grigoriev I.V."/>
        </authorList>
    </citation>
    <scope>NUCLEOTIDE SEQUENCE [LARGE SCALE GENOMIC DNA]</scope>
    <source>
        <strain evidence="2 3">CBS 144469</strain>
    </source>
</reference>
<evidence type="ECO:0000313" key="2">
    <source>
        <dbReference type="EMBL" id="KAF6740935.1"/>
    </source>
</evidence>
<sequence>MSATLHPTSKRSRKRVGSGSAPRVSKRAREAAVTQAKTWALGADGTFYSPTDAKPKPLPRRLDSFVPSIGGPLLPSALPPHDTRVLRSVFVDIARRWMPLDSTDQATYRQVHWVTSPAGFARRFELILDEHILVAENTGDRRRLGALRDISYAVCHESGPKGTFQRFLSFLQSATENEAPSHIHSRSPEEIAYLLGVTHGWKGRKQAQDAAILAYIHSGLPHFRPSKRPKCVRIGIGIIEDVSRCREEHDQASPRCRQSRSGSGSSGKSDNAVQHRGHREYRRANGHPEGKSDNAVQHRIGSIGGQTDIRRTNPIANGCHRAVLHILGENVAAESIGNP</sequence>
<comment type="caution">
    <text evidence="2">The sequence shown here is derived from an EMBL/GenBank/DDBJ whole genome shotgun (WGS) entry which is preliminary data.</text>
</comment>
<dbReference type="EMBL" id="JACGCI010000344">
    <property type="protein sequence ID" value="KAF6740935.1"/>
    <property type="molecule type" value="Genomic_DNA"/>
</dbReference>